<name>A0A0P8DDS9_9CYAN</name>
<keyword evidence="3" id="KW-1133">Transmembrane helix</keyword>
<keyword evidence="1" id="KW-0175">Coiled coil</keyword>
<evidence type="ECO:0000313" key="4">
    <source>
        <dbReference type="EMBL" id="KPQ34376.1"/>
    </source>
</evidence>
<comment type="caution">
    <text evidence="4">The sequence shown here is derived from an EMBL/GenBank/DDBJ whole genome shotgun (WGS) entry which is preliminary data.</text>
</comment>
<keyword evidence="3" id="KW-0472">Membrane</keyword>
<protein>
    <submittedName>
        <fullName evidence="4">V-type ATPase 116kDa subunit family</fullName>
    </submittedName>
</protein>
<dbReference type="AlphaFoldDB" id="A0A0P8DDS9"/>
<dbReference type="EMBL" id="LJZR01000020">
    <property type="protein sequence ID" value="KPQ34376.1"/>
    <property type="molecule type" value="Genomic_DNA"/>
</dbReference>
<feature type="region of interest" description="Disordered" evidence="2">
    <location>
        <begin position="213"/>
        <end position="234"/>
    </location>
</feature>
<dbReference type="Proteomes" id="UP000050465">
    <property type="component" value="Unassembled WGS sequence"/>
</dbReference>
<feature type="coiled-coil region" evidence="1">
    <location>
        <begin position="64"/>
        <end position="123"/>
    </location>
</feature>
<feature type="transmembrane region" description="Helical" evidence="3">
    <location>
        <begin position="150"/>
        <end position="177"/>
    </location>
</feature>
<reference evidence="4 5" key="1">
    <citation type="submission" date="2015-09" db="EMBL/GenBank/DDBJ databases">
        <title>Identification and resolution of microdiversity through metagenomic sequencing of parallel consortia.</title>
        <authorList>
            <person name="Nelson W.C."/>
            <person name="Romine M.F."/>
            <person name="Lindemann S.R."/>
        </authorList>
    </citation>
    <scope>NUCLEOTIDE SEQUENCE [LARGE SCALE GENOMIC DNA]</scope>
    <source>
        <strain evidence="4">Ana</strain>
    </source>
</reference>
<evidence type="ECO:0000313" key="5">
    <source>
        <dbReference type="Proteomes" id="UP000050465"/>
    </source>
</evidence>
<evidence type="ECO:0000256" key="2">
    <source>
        <dbReference type="SAM" id="MobiDB-lite"/>
    </source>
</evidence>
<evidence type="ECO:0000256" key="3">
    <source>
        <dbReference type="SAM" id="Phobius"/>
    </source>
</evidence>
<organism evidence="4 5">
    <name type="scientific">Phormidesmis priestleyi Ana</name>
    <dbReference type="NCBI Taxonomy" id="1666911"/>
    <lineage>
        <taxon>Bacteria</taxon>
        <taxon>Bacillati</taxon>
        <taxon>Cyanobacteriota</taxon>
        <taxon>Cyanophyceae</taxon>
        <taxon>Leptolyngbyales</taxon>
        <taxon>Leptolyngbyaceae</taxon>
        <taxon>Phormidesmis</taxon>
    </lineage>
</organism>
<gene>
    <name evidence="4" type="ORF">HLUCCA11_14840</name>
</gene>
<accession>A0A0P8DDS9</accession>
<keyword evidence="3" id="KW-0812">Transmembrane</keyword>
<proteinExistence type="predicted"/>
<sequence length="234" mass="25640">MSDTTAYLAGCATTGVAALVLLVARVGMVSANPDNARVRQLDDRLAQIEATTPSLESNTAGAATQKLEGEIRRELDKQKELTQKLESQLVQQETLSSSLEEQLKEQEDKTTELLAKIQDYQRSVEDMEIDGKIAAASRPIEPVSSTPTSLIFLGAGVVIVLFLGGGGLIVCVALLILQSQRRSAVRPMPMPPPLHMPPASPYQYYDQTFLPPAQVRPRRPNYYDYPPSPCDYHS</sequence>
<evidence type="ECO:0000256" key="1">
    <source>
        <dbReference type="SAM" id="Coils"/>
    </source>
</evidence>